<dbReference type="GO" id="GO:0005524">
    <property type="term" value="F:ATP binding"/>
    <property type="evidence" value="ECO:0007669"/>
    <property type="project" value="UniProtKB-KW"/>
</dbReference>
<feature type="domain" description="MCM C-terminal AAA(+) ATPase" evidence="4">
    <location>
        <begin position="1"/>
        <end position="88"/>
    </location>
</feature>
<dbReference type="GO" id="GO:0042555">
    <property type="term" value="C:MCM complex"/>
    <property type="evidence" value="ECO:0007669"/>
    <property type="project" value="TreeGrafter"/>
</dbReference>
<dbReference type="GO" id="GO:0006271">
    <property type="term" value="P:DNA strand elongation involved in DNA replication"/>
    <property type="evidence" value="ECO:0007669"/>
    <property type="project" value="TreeGrafter"/>
</dbReference>
<proteinExistence type="inferred from homology"/>
<organism evidence="5 6">
    <name type="scientific">Thelohanellus kitauei</name>
    <name type="common">Myxosporean</name>
    <dbReference type="NCBI Taxonomy" id="669202"/>
    <lineage>
        <taxon>Eukaryota</taxon>
        <taxon>Metazoa</taxon>
        <taxon>Cnidaria</taxon>
        <taxon>Myxozoa</taxon>
        <taxon>Myxosporea</taxon>
        <taxon>Bivalvulida</taxon>
        <taxon>Platysporina</taxon>
        <taxon>Myxobolidae</taxon>
        <taxon>Thelohanellus</taxon>
    </lineage>
</organism>
<keyword evidence="2 3" id="KW-0067">ATP-binding</keyword>
<dbReference type="PROSITE" id="PS50051">
    <property type="entry name" value="MCM_2"/>
    <property type="match status" value="1"/>
</dbReference>
<dbReference type="GO" id="GO:0005634">
    <property type="term" value="C:nucleus"/>
    <property type="evidence" value="ECO:0007669"/>
    <property type="project" value="TreeGrafter"/>
</dbReference>
<evidence type="ECO:0000259" key="4">
    <source>
        <dbReference type="PROSITE" id="PS50051"/>
    </source>
</evidence>
<dbReference type="GO" id="GO:1902975">
    <property type="term" value="P:mitotic DNA replication initiation"/>
    <property type="evidence" value="ECO:0007669"/>
    <property type="project" value="TreeGrafter"/>
</dbReference>
<evidence type="ECO:0000313" key="6">
    <source>
        <dbReference type="Proteomes" id="UP000031668"/>
    </source>
</evidence>
<reference evidence="5 6" key="1">
    <citation type="journal article" date="2014" name="Genome Biol. Evol.">
        <title>The genome of the myxosporean Thelohanellus kitauei shows adaptations to nutrient acquisition within its fish host.</title>
        <authorList>
            <person name="Yang Y."/>
            <person name="Xiong J."/>
            <person name="Zhou Z."/>
            <person name="Huo F."/>
            <person name="Miao W."/>
            <person name="Ran C."/>
            <person name="Liu Y."/>
            <person name="Zhang J."/>
            <person name="Feng J."/>
            <person name="Wang M."/>
            <person name="Wang M."/>
            <person name="Wang L."/>
            <person name="Yao B."/>
        </authorList>
    </citation>
    <scope>NUCLEOTIDE SEQUENCE [LARGE SCALE GENOMIC DNA]</scope>
    <source>
        <strain evidence="5">Wuqing</strain>
    </source>
</reference>
<dbReference type="PANTHER" id="PTHR11630:SF106">
    <property type="entry name" value="DNA REPLICATION LICENSING FACTOR MCM3"/>
    <property type="match status" value="1"/>
</dbReference>
<dbReference type="InterPro" id="IPR031327">
    <property type="entry name" value="MCM"/>
</dbReference>
<dbReference type="EMBL" id="JWZT01000695">
    <property type="protein sequence ID" value="KII73729.1"/>
    <property type="molecule type" value="Genomic_DNA"/>
</dbReference>
<dbReference type="AlphaFoldDB" id="A0A0C2J7E9"/>
<sequence>MSDIDRSALHEVMEQGRVTIAKAGIHAQLNARCSVLAAANPVYGRYDEFMTPMQNIGFQDSLLSRFDILFTVLDEVDEERDKKISDHVLRMRSFRLPNEQVGEPTFLGTGVDFLSTMNPDVDSDDENSSIYDKQDQNLYSARKRYCS</sequence>
<comment type="similarity">
    <text evidence="3">Belongs to the MCM family.</text>
</comment>
<accession>A0A0C2J7E9</accession>
<dbReference type="InterPro" id="IPR001208">
    <property type="entry name" value="MCM_dom"/>
</dbReference>
<dbReference type="GO" id="GO:0000727">
    <property type="term" value="P:double-strand break repair via break-induced replication"/>
    <property type="evidence" value="ECO:0007669"/>
    <property type="project" value="TreeGrafter"/>
</dbReference>
<evidence type="ECO:0000256" key="1">
    <source>
        <dbReference type="ARBA" id="ARBA00022741"/>
    </source>
</evidence>
<evidence type="ECO:0000256" key="2">
    <source>
        <dbReference type="ARBA" id="ARBA00022840"/>
    </source>
</evidence>
<evidence type="ECO:0000313" key="5">
    <source>
        <dbReference type="EMBL" id="KII73729.1"/>
    </source>
</evidence>
<dbReference type="PANTHER" id="PTHR11630">
    <property type="entry name" value="DNA REPLICATION LICENSING FACTOR MCM FAMILY MEMBER"/>
    <property type="match status" value="1"/>
</dbReference>
<gene>
    <name evidence="5" type="ORF">RF11_06543</name>
</gene>
<keyword evidence="6" id="KW-1185">Reference proteome</keyword>
<dbReference type="Gene3D" id="3.40.50.300">
    <property type="entry name" value="P-loop containing nucleotide triphosphate hydrolases"/>
    <property type="match status" value="1"/>
</dbReference>
<protein>
    <submittedName>
        <fullName evidence="5">DNA replication licensing factor MCM3</fullName>
    </submittedName>
</protein>
<dbReference type="Proteomes" id="UP000031668">
    <property type="component" value="Unassembled WGS sequence"/>
</dbReference>
<comment type="caution">
    <text evidence="5">The sequence shown here is derived from an EMBL/GenBank/DDBJ whole genome shotgun (WGS) entry which is preliminary data.</text>
</comment>
<name>A0A0C2J7E9_THEKT</name>
<dbReference type="InterPro" id="IPR027417">
    <property type="entry name" value="P-loop_NTPase"/>
</dbReference>
<evidence type="ECO:0000256" key="3">
    <source>
        <dbReference type="RuleBase" id="RU004070"/>
    </source>
</evidence>
<dbReference type="GO" id="GO:0017116">
    <property type="term" value="F:single-stranded DNA helicase activity"/>
    <property type="evidence" value="ECO:0007669"/>
    <property type="project" value="TreeGrafter"/>
</dbReference>
<dbReference type="PRINTS" id="PR01657">
    <property type="entry name" value="MCMFAMILY"/>
</dbReference>
<dbReference type="SUPFAM" id="SSF52540">
    <property type="entry name" value="P-loop containing nucleoside triphosphate hydrolases"/>
    <property type="match status" value="1"/>
</dbReference>
<keyword evidence="1 3" id="KW-0547">Nucleotide-binding</keyword>
<dbReference type="Pfam" id="PF00493">
    <property type="entry name" value="MCM"/>
    <property type="match status" value="1"/>
</dbReference>
<keyword evidence="3" id="KW-0238">DNA-binding</keyword>
<dbReference type="SMART" id="SM00350">
    <property type="entry name" value="MCM"/>
    <property type="match status" value="1"/>
</dbReference>
<dbReference type="GO" id="GO:0003697">
    <property type="term" value="F:single-stranded DNA binding"/>
    <property type="evidence" value="ECO:0007669"/>
    <property type="project" value="TreeGrafter"/>
</dbReference>
<dbReference type="OrthoDB" id="1882346at2759"/>